<dbReference type="PANTHER" id="PTHR43976:SF16">
    <property type="entry name" value="SHORT-CHAIN DEHYDROGENASE_REDUCTASE FAMILY PROTEIN"/>
    <property type="match status" value="1"/>
</dbReference>
<dbReference type="Proteomes" id="UP000507979">
    <property type="component" value="Unassembled WGS sequence"/>
</dbReference>
<dbReference type="InterPro" id="IPR002347">
    <property type="entry name" value="SDR_fam"/>
</dbReference>
<protein>
    <submittedName>
        <fullName evidence="4">3-phenylpropionate-dihydrodiol/cinnamic acid-dihydrodiol dehydrogenase</fullName>
        <ecNumber evidence="4">1.3.1.87</ecNumber>
    </submittedName>
</protein>
<dbReference type="GeneID" id="92897609"/>
<evidence type="ECO:0000313" key="5">
    <source>
        <dbReference type="Proteomes" id="UP000507979"/>
    </source>
</evidence>
<evidence type="ECO:0000313" key="4">
    <source>
        <dbReference type="EMBL" id="CAB3636878.1"/>
    </source>
</evidence>
<dbReference type="RefSeq" id="WP_054434447.1">
    <property type="nucleotide sequence ID" value="NZ_CADIJR010000011.1"/>
</dbReference>
<keyword evidence="2 4" id="KW-0560">Oxidoreductase</keyword>
<dbReference type="Pfam" id="PF00106">
    <property type="entry name" value="adh_short"/>
    <property type="match status" value="1"/>
</dbReference>
<dbReference type="SUPFAM" id="SSF51735">
    <property type="entry name" value="NAD(P)-binding Rossmann-fold domains"/>
    <property type="match status" value="1"/>
</dbReference>
<sequence length="278" mass="29617">MKTALITGCSSGYGKATADYFAAQGWNVIATMRRPDPDLFRSAGPGAVRVVRMDVTDADSIDQAITQGLEAFGQIDVLVNNAGIGLLSPLETTPLATIREVFETNTFGVMRTSKAVIPQMRERGQGTIINVTSSVCFAGMPLVAPYAASKWAIEGFTEALYYELHSVGVRVRLVEPGYGPGTAFTANGMPRMNGLITAPYEAYAAQLFAQLGAPGAAVTTPEQVAAAIHAAATDESEQLRFPAGPDSEHLANARWHSSDAEFLAGMQSMFCLQHRPAR</sequence>
<dbReference type="PRINTS" id="PR00081">
    <property type="entry name" value="GDHRDH"/>
</dbReference>
<organism evidence="4 5">
    <name type="scientific">Achromobacter insuavis</name>
    <dbReference type="NCBI Taxonomy" id="1287735"/>
    <lineage>
        <taxon>Bacteria</taxon>
        <taxon>Pseudomonadati</taxon>
        <taxon>Pseudomonadota</taxon>
        <taxon>Betaproteobacteria</taxon>
        <taxon>Burkholderiales</taxon>
        <taxon>Alcaligenaceae</taxon>
        <taxon>Achromobacter</taxon>
    </lineage>
</organism>
<proteinExistence type="inferred from homology"/>
<keyword evidence="5" id="KW-1185">Reference proteome</keyword>
<comment type="similarity">
    <text evidence="1 3">Belongs to the short-chain dehydrogenases/reductases (SDR) family.</text>
</comment>
<dbReference type="EMBL" id="CADIJR010000011">
    <property type="protein sequence ID" value="CAB3636878.1"/>
    <property type="molecule type" value="Genomic_DNA"/>
</dbReference>
<dbReference type="CDD" id="cd05374">
    <property type="entry name" value="17beta-HSD-like_SDR_c"/>
    <property type="match status" value="1"/>
</dbReference>
<dbReference type="GO" id="GO:0018498">
    <property type="term" value="F:2,3-dihydroxy-2,3-dihydro-phenylpropionate dehydrogenase activity"/>
    <property type="evidence" value="ECO:0007669"/>
    <property type="project" value="UniProtKB-EC"/>
</dbReference>
<name>A0A6J4ZST2_9BURK</name>
<gene>
    <name evidence="4" type="primary">hcaB_4</name>
    <name evidence="4" type="ORF">LMG26845_01761</name>
</gene>
<dbReference type="InterPro" id="IPR036291">
    <property type="entry name" value="NAD(P)-bd_dom_sf"/>
</dbReference>
<evidence type="ECO:0000256" key="1">
    <source>
        <dbReference type="ARBA" id="ARBA00006484"/>
    </source>
</evidence>
<dbReference type="AlphaFoldDB" id="A0A6J4ZST2"/>
<evidence type="ECO:0000256" key="3">
    <source>
        <dbReference type="RuleBase" id="RU000363"/>
    </source>
</evidence>
<dbReference type="PANTHER" id="PTHR43976">
    <property type="entry name" value="SHORT CHAIN DEHYDROGENASE"/>
    <property type="match status" value="1"/>
</dbReference>
<evidence type="ECO:0000256" key="2">
    <source>
        <dbReference type="ARBA" id="ARBA00023002"/>
    </source>
</evidence>
<reference evidence="4 5" key="1">
    <citation type="submission" date="2020-04" db="EMBL/GenBank/DDBJ databases">
        <authorList>
            <person name="De Canck E."/>
        </authorList>
    </citation>
    <scope>NUCLEOTIDE SEQUENCE [LARGE SCALE GENOMIC DNA]</scope>
    <source>
        <strain evidence="4 5">LMG 26845</strain>
    </source>
</reference>
<dbReference type="EC" id="1.3.1.87" evidence="4"/>
<accession>A0A6J4ZST2</accession>
<dbReference type="Gene3D" id="3.40.50.720">
    <property type="entry name" value="NAD(P)-binding Rossmann-like Domain"/>
    <property type="match status" value="1"/>
</dbReference>
<dbReference type="InterPro" id="IPR051911">
    <property type="entry name" value="SDR_oxidoreductase"/>
</dbReference>
<dbReference type="PRINTS" id="PR00080">
    <property type="entry name" value="SDRFAMILY"/>
</dbReference>